<dbReference type="InterPro" id="IPR001279">
    <property type="entry name" value="Metallo-B-lactamas"/>
</dbReference>
<reference evidence="2" key="1">
    <citation type="submission" date="2021-12" db="EMBL/GenBank/DDBJ databases">
        <title>Discovery of the Pendulisporaceae a myxobacterial family with distinct sporulation behavior and unique specialized metabolism.</title>
        <authorList>
            <person name="Garcia R."/>
            <person name="Popoff A."/>
            <person name="Bader C.D."/>
            <person name="Loehr J."/>
            <person name="Walesch S."/>
            <person name="Walt C."/>
            <person name="Boldt J."/>
            <person name="Bunk B."/>
            <person name="Haeckl F.J.F.P.J."/>
            <person name="Gunesch A.P."/>
            <person name="Birkelbach J."/>
            <person name="Nuebel U."/>
            <person name="Pietschmann T."/>
            <person name="Bach T."/>
            <person name="Mueller R."/>
        </authorList>
    </citation>
    <scope>NUCLEOTIDE SEQUENCE</scope>
    <source>
        <strain evidence="2">MSr11367</strain>
    </source>
</reference>
<dbReference type="SUPFAM" id="SSF56281">
    <property type="entry name" value="Metallo-hydrolase/oxidoreductase"/>
    <property type="match status" value="1"/>
</dbReference>
<dbReference type="InterPro" id="IPR036388">
    <property type="entry name" value="WH-like_DNA-bd_sf"/>
</dbReference>
<proteinExistence type="predicted"/>
<keyword evidence="3" id="KW-1185">Reference proteome</keyword>
<dbReference type="Proteomes" id="UP001374803">
    <property type="component" value="Chromosome"/>
</dbReference>
<evidence type="ECO:0000313" key="2">
    <source>
        <dbReference type="EMBL" id="WXB04338.1"/>
    </source>
</evidence>
<dbReference type="RefSeq" id="WP_394833977.1">
    <property type="nucleotide sequence ID" value="NZ_CP089929.1"/>
</dbReference>
<dbReference type="Gene3D" id="3.60.15.10">
    <property type="entry name" value="Ribonuclease Z/Hydroxyacylglutathione hydrolase-like"/>
    <property type="match status" value="1"/>
</dbReference>
<feature type="domain" description="Metallo-beta-lactamase" evidence="1">
    <location>
        <begin position="26"/>
        <end position="198"/>
    </location>
</feature>
<accession>A0ABZ2L0G5</accession>
<organism evidence="2 3">
    <name type="scientific">Pendulispora rubella</name>
    <dbReference type="NCBI Taxonomy" id="2741070"/>
    <lineage>
        <taxon>Bacteria</taxon>
        <taxon>Pseudomonadati</taxon>
        <taxon>Myxococcota</taxon>
        <taxon>Myxococcia</taxon>
        <taxon>Myxococcales</taxon>
        <taxon>Sorangiineae</taxon>
        <taxon>Pendulisporaceae</taxon>
        <taxon>Pendulispora</taxon>
    </lineage>
</organism>
<dbReference type="Pfam" id="PF17778">
    <property type="entry name" value="WHD_BLACT"/>
    <property type="match status" value="1"/>
</dbReference>
<dbReference type="InterPro" id="IPR050662">
    <property type="entry name" value="Sec-metab_biosynth-thioest"/>
</dbReference>
<evidence type="ECO:0000259" key="1">
    <source>
        <dbReference type="SMART" id="SM00849"/>
    </source>
</evidence>
<evidence type="ECO:0000313" key="3">
    <source>
        <dbReference type="Proteomes" id="UP001374803"/>
    </source>
</evidence>
<sequence>MIRPRELSATLDLFPVRTPTLPPATHTNSYALGSRDVLLVEPSTPYDDEQRAFLEWARALASQGRRAVAICATHHHPDHVGGLAVLARELSLPVWAHPETTARLEPELAAHVTRALADGDTLALDGPIPETWQVLHTPGHAPGHVCLHERERGTVVVGDMVASVGTILIAPGDGDMRIYLEQLARLESLGARLALPAHGDPIDEPSALFRKYIVHRGMREAKVRAALGAEGEKGADLDDLVASAYDDTPVHLWPIARLSLRAHLDKLVYDGAAAFDGDLWRAS</sequence>
<gene>
    <name evidence="2" type="ORF">LVJ94_46475</name>
</gene>
<dbReference type="PANTHER" id="PTHR23131:SF0">
    <property type="entry name" value="ENDORIBONUCLEASE LACTB2"/>
    <property type="match status" value="1"/>
</dbReference>
<dbReference type="PANTHER" id="PTHR23131">
    <property type="entry name" value="ENDORIBONUCLEASE LACTB2"/>
    <property type="match status" value="1"/>
</dbReference>
<protein>
    <submittedName>
        <fullName evidence="2">MBL fold metallo-hydrolase</fullName>
    </submittedName>
</protein>
<dbReference type="Pfam" id="PF00753">
    <property type="entry name" value="Lactamase_B"/>
    <property type="match status" value="1"/>
</dbReference>
<dbReference type="InterPro" id="IPR036866">
    <property type="entry name" value="RibonucZ/Hydroxyglut_hydro"/>
</dbReference>
<name>A0ABZ2L0G5_9BACT</name>
<dbReference type="Gene3D" id="1.10.10.10">
    <property type="entry name" value="Winged helix-like DNA-binding domain superfamily/Winged helix DNA-binding domain"/>
    <property type="match status" value="1"/>
</dbReference>
<dbReference type="SMART" id="SM00849">
    <property type="entry name" value="Lactamase_B"/>
    <property type="match status" value="1"/>
</dbReference>
<dbReference type="InterPro" id="IPR041516">
    <property type="entry name" value="LACTB2_WH"/>
</dbReference>
<dbReference type="EMBL" id="CP089983">
    <property type="protein sequence ID" value="WXB04338.1"/>
    <property type="molecule type" value="Genomic_DNA"/>
</dbReference>